<dbReference type="EMBL" id="CP002601">
    <property type="protein sequence ID" value="AEA65537.1"/>
    <property type="molecule type" value="Genomic_DNA"/>
</dbReference>
<keyword evidence="3" id="KW-0067">ATP-binding</keyword>
<dbReference type="InterPro" id="IPR003959">
    <property type="entry name" value="ATPase_AAA_core"/>
</dbReference>
<dbReference type="GO" id="GO:0016887">
    <property type="term" value="F:ATP hydrolysis activity"/>
    <property type="evidence" value="ECO:0007669"/>
    <property type="project" value="InterPro"/>
</dbReference>
<dbReference type="PANTHER" id="PTHR23073">
    <property type="entry name" value="26S PROTEASOME REGULATORY SUBUNIT"/>
    <property type="match status" value="1"/>
</dbReference>
<dbReference type="Gene3D" id="1.10.8.60">
    <property type="match status" value="1"/>
</dbReference>
<keyword evidence="2" id="KW-0547">Nucleotide-binding</keyword>
<dbReference type="SUPFAM" id="SSF52540">
    <property type="entry name" value="P-loop containing nucleoside triphosphate hydrolases"/>
    <property type="match status" value="1"/>
</dbReference>
<dbReference type="Gene3D" id="3.40.50.300">
    <property type="entry name" value="P-loop containing nucleotide triphosphate hydrolases"/>
    <property type="match status" value="1"/>
</dbReference>
<dbReference type="GO" id="GO:0005524">
    <property type="term" value="F:ATP binding"/>
    <property type="evidence" value="ECO:0007669"/>
    <property type="project" value="UniProtKB-KW"/>
</dbReference>
<name>F2LRP3_BURGS</name>
<feature type="domain" description="AAA+ ATPase" evidence="4">
    <location>
        <begin position="254"/>
        <end position="383"/>
    </location>
</feature>
<organism evidence="5 6">
    <name type="scientific">Burkholderia gladioli (strain BSR3)</name>
    <dbReference type="NCBI Taxonomy" id="999541"/>
    <lineage>
        <taxon>Bacteria</taxon>
        <taxon>Pseudomonadati</taxon>
        <taxon>Pseudomonadota</taxon>
        <taxon>Betaproteobacteria</taxon>
        <taxon>Burkholderiales</taxon>
        <taxon>Burkholderiaceae</taxon>
        <taxon>Burkholderia</taxon>
    </lineage>
</organism>
<sequence length="483" mass="53800">MIYQEIMMRDSMNQLADADREPTEQTRQQFAYEALTEHFDGRSPEELISSQRQFPHHIRPELQETLARLLSPFAPRLLGLNQAHERLPLTVSSLFVRSRGGMSEAVSLAPVKYRDVDVGNDTPVAVLDNGLWLIRDGDLKAAVVFEQHVEGRNTSISSVEIVSFPNARGLTFRDEVYASLEQAVRESRLYRGKVISIEAGEDYSGRAQAIVVHRLPAVSRHAVILSPETMQSIERNIFEFALAREGLKALHQSLQKGILLYGPPGTGKTHTIKYLASNLPGHTTLLISADQVALLANYMQLARLLQPSMVVIEDVDLIGRHRNEMRGPAEESLLNRLLNEMDGLHQDAEILFVLTTNRPEEIEEALSARPGRVDQAIEVPAPDADCRTRLLQLYGAQMSISSDVIAILVEQTEGVSAAFIKELVRRLAQQSIARKAQGKINMQDAENVLRDMLTQGGKLTHLLLGAAPERKNTQARTVSNQCF</sequence>
<evidence type="ECO:0000259" key="4">
    <source>
        <dbReference type="SMART" id="SM00382"/>
    </source>
</evidence>
<geneLocation type="plasmid" evidence="5 6">
    <name>bgla_1p</name>
</geneLocation>
<dbReference type="CDD" id="cd19481">
    <property type="entry name" value="RecA-like_protease"/>
    <property type="match status" value="1"/>
</dbReference>
<evidence type="ECO:0000256" key="3">
    <source>
        <dbReference type="ARBA" id="ARBA00022840"/>
    </source>
</evidence>
<dbReference type="KEGG" id="bgd:bgla_1p1430"/>
<dbReference type="SMART" id="SM00382">
    <property type="entry name" value="AAA"/>
    <property type="match status" value="1"/>
</dbReference>
<evidence type="ECO:0000313" key="6">
    <source>
        <dbReference type="Proteomes" id="UP000008316"/>
    </source>
</evidence>
<dbReference type="HOGENOM" id="CLU_034277_0_0_4"/>
<dbReference type="AlphaFoldDB" id="F2LRP3"/>
<protein>
    <submittedName>
        <fullName evidence="5">AAA ATPase central domain protein</fullName>
    </submittedName>
</protein>
<evidence type="ECO:0000256" key="2">
    <source>
        <dbReference type="ARBA" id="ARBA00022741"/>
    </source>
</evidence>
<keyword evidence="6" id="KW-1185">Reference proteome</keyword>
<dbReference type="InterPro" id="IPR027417">
    <property type="entry name" value="P-loop_NTPase"/>
</dbReference>
<accession>F2LRP3</accession>
<evidence type="ECO:0000313" key="5">
    <source>
        <dbReference type="EMBL" id="AEA65537.1"/>
    </source>
</evidence>
<reference evidence="5 6" key="1">
    <citation type="journal article" date="2011" name="J. Bacteriol.">
        <title>Complete genome sequence of Burkholderia gladioli BSR3.</title>
        <authorList>
            <person name="Seo Y.S."/>
            <person name="Lim J."/>
            <person name="Choi B.S."/>
            <person name="Kim H."/>
            <person name="Goo E."/>
            <person name="Lee B."/>
            <person name="Lim J.S."/>
            <person name="Choi I.Y."/>
            <person name="Moon J.S."/>
            <person name="Kim J."/>
            <person name="Hwang I."/>
        </authorList>
    </citation>
    <scope>NUCLEOTIDE SEQUENCE [LARGE SCALE GENOMIC DNA]</scope>
    <source>
        <strain evidence="6">BSR3</strain>
    </source>
</reference>
<dbReference type="Pfam" id="PF00004">
    <property type="entry name" value="AAA"/>
    <property type="match status" value="1"/>
</dbReference>
<evidence type="ECO:0000256" key="1">
    <source>
        <dbReference type="ARBA" id="ARBA00006914"/>
    </source>
</evidence>
<dbReference type="InterPro" id="IPR003593">
    <property type="entry name" value="AAA+_ATPase"/>
</dbReference>
<dbReference type="Proteomes" id="UP000008316">
    <property type="component" value="Plasmid bgla_1p"/>
</dbReference>
<keyword evidence="5" id="KW-0614">Plasmid</keyword>
<gene>
    <name evidence="5" type="ordered locus">bgla_1p1430</name>
</gene>
<comment type="similarity">
    <text evidence="1">Belongs to the AAA ATPase family.</text>
</comment>
<proteinExistence type="inferred from homology"/>
<dbReference type="InterPro" id="IPR050221">
    <property type="entry name" value="26S_Proteasome_ATPase"/>
</dbReference>